<dbReference type="STRING" id="743788.S8EAN7"/>
<dbReference type="EMBL" id="KE504137">
    <property type="protein sequence ID" value="EPT02067.1"/>
    <property type="molecule type" value="Genomic_DNA"/>
</dbReference>
<dbReference type="OrthoDB" id="2793259at2759"/>
<reference evidence="2 3" key="1">
    <citation type="journal article" date="2012" name="Science">
        <title>The Paleozoic origin of enzymatic lignin decomposition reconstructed from 31 fungal genomes.</title>
        <authorList>
            <person name="Floudas D."/>
            <person name="Binder M."/>
            <person name="Riley R."/>
            <person name="Barry K."/>
            <person name="Blanchette R.A."/>
            <person name="Henrissat B."/>
            <person name="Martinez A.T."/>
            <person name="Otillar R."/>
            <person name="Spatafora J.W."/>
            <person name="Yadav J.S."/>
            <person name="Aerts A."/>
            <person name="Benoit I."/>
            <person name="Boyd A."/>
            <person name="Carlson A."/>
            <person name="Copeland A."/>
            <person name="Coutinho P.M."/>
            <person name="de Vries R.P."/>
            <person name="Ferreira P."/>
            <person name="Findley K."/>
            <person name="Foster B."/>
            <person name="Gaskell J."/>
            <person name="Glotzer D."/>
            <person name="Gorecki P."/>
            <person name="Heitman J."/>
            <person name="Hesse C."/>
            <person name="Hori C."/>
            <person name="Igarashi K."/>
            <person name="Jurgens J.A."/>
            <person name="Kallen N."/>
            <person name="Kersten P."/>
            <person name="Kohler A."/>
            <person name="Kuees U."/>
            <person name="Kumar T.K.A."/>
            <person name="Kuo A."/>
            <person name="LaButti K."/>
            <person name="Larrondo L.F."/>
            <person name="Lindquist E."/>
            <person name="Ling A."/>
            <person name="Lombard V."/>
            <person name="Lucas S."/>
            <person name="Lundell T."/>
            <person name="Martin R."/>
            <person name="McLaughlin D.J."/>
            <person name="Morgenstern I."/>
            <person name="Morin E."/>
            <person name="Murat C."/>
            <person name="Nagy L.G."/>
            <person name="Nolan M."/>
            <person name="Ohm R.A."/>
            <person name="Patyshakuliyeva A."/>
            <person name="Rokas A."/>
            <person name="Ruiz-Duenas F.J."/>
            <person name="Sabat G."/>
            <person name="Salamov A."/>
            <person name="Samejima M."/>
            <person name="Schmutz J."/>
            <person name="Slot J.C."/>
            <person name="St John F."/>
            <person name="Stenlid J."/>
            <person name="Sun H."/>
            <person name="Sun S."/>
            <person name="Syed K."/>
            <person name="Tsang A."/>
            <person name="Wiebenga A."/>
            <person name="Young D."/>
            <person name="Pisabarro A."/>
            <person name="Eastwood D.C."/>
            <person name="Martin F."/>
            <person name="Cullen D."/>
            <person name="Grigoriev I.V."/>
            <person name="Hibbett D.S."/>
        </authorList>
    </citation>
    <scope>NUCLEOTIDE SEQUENCE</scope>
    <source>
        <strain evidence="3">FP-58527</strain>
    </source>
</reference>
<gene>
    <name evidence="2" type="ORF">FOMPIDRAFT_53404</name>
</gene>
<dbReference type="eggNOG" id="ENOG502SIXA">
    <property type="taxonomic scope" value="Eukaryota"/>
</dbReference>
<keyword evidence="3" id="KW-1185">Reference proteome</keyword>
<dbReference type="PANTHER" id="PTHR33096:SF1">
    <property type="entry name" value="CXC1-LIKE CYSTEINE CLUSTER ASSOCIATED WITH KDZ TRANSPOSASES DOMAIN-CONTAINING PROTEIN"/>
    <property type="match status" value="1"/>
</dbReference>
<accession>S8EAN7</accession>
<dbReference type="InterPro" id="IPR041457">
    <property type="entry name" value="CxC2_KDZ-assoc"/>
</dbReference>
<name>S8EAN7_FOMSC</name>
<dbReference type="Pfam" id="PF18758">
    <property type="entry name" value="KDZ"/>
    <property type="match status" value="1"/>
</dbReference>
<feature type="non-terminal residue" evidence="2">
    <location>
        <position position="1"/>
    </location>
</feature>
<dbReference type="Proteomes" id="UP000015241">
    <property type="component" value="Unassembled WGS sequence"/>
</dbReference>
<organism evidence="2 3">
    <name type="scientific">Fomitopsis schrenkii</name>
    <name type="common">Brown rot fungus</name>
    <dbReference type="NCBI Taxonomy" id="2126942"/>
    <lineage>
        <taxon>Eukaryota</taxon>
        <taxon>Fungi</taxon>
        <taxon>Dikarya</taxon>
        <taxon>Basidiomycota</taxon>
        <taxon>Agaricomycotina</taxon>
        <taxon>Agaricomycetes</taxon>
        <taxon>Polyporales</taxon>
        <taxon>Fomitopsis</taxon>
    </lineage>
</organism>
<feature type="domain" description="CxC2-like cysteine cluster KDZ transposase-associated" evidence="1">
    <location>
        <begin position="84"/>
        <end position="191"/>
    </location>
</feature>
<evidence type="ECO:0000313" key="3">
    <source>
        <dbReference type="Proteomes" id="UP000015241"/>
    </source>
</evidence>
<dbReference type="Pfam" id="PF18803">
    <property type="entry name" value="CxC2"/>
    <property type="match status" value="1"/>
</dbReference>
<dbReference type="HOGENOM" id="CLU_003703_13_0_1"/>
<proteinExistence type="predicted"/>
<dbReference type="InterPro" id="IPR040521">
    <property type="entry name" value="KDZ"/>
</dbReference>
<dbReference type="InParanoid" id="S8EAN7"/>
<protein>
    <recommendedName>
        <fullName evidence="1">CxC2-like cysteine cluster KDZ transposase-associated domain-containing protein</fullName>
    </recommendedName>
</protein>
<sequence length="898" mass="103868">DHPLREWAKDSVDEWLAELLRHEGRGDFTQDTCAGCNNGLPQYRCDDCWDPRFHCDECTRGMHRRNPFHRIKKWQFGRLRRVTLKGLGLRIQLGHAYGSTCPNPQRAFGDKFVVLDISGIHEVGLDFCTCTSAAPKHVQLLRSRLFPATRIDPKTASTFRLMEHYHLLHNQTKVSGYEFYNTLARRTDNLGSEEQKDRYVSFMRTARMWFHLKLLKRFGRGNDPGGVQATELGSCAVLCPACPHPGKNLPHDWSTAPPERSWLYKLFIGLDANFCLKRRDVSSDAIDPGLNRGYAYFVEEHAYRTHLNTYDKDQQQEEGTCNTHNAVKLANMRGGEKMAASGIGTVECVRHDMKRPSSVGDLQKGERQVYVNMDYLFASSLANNEVLRVVVSYDIAYQWSINLWSRMTQYNFEFDRQKRTITFLIPKFHLPAHQESCQIKYSYNYVPGVGRTDGEAVERGWAAVNGFSGSTKEMGPGSRRDILDDAFGDYNWRKVVQLPKTLLAKVKTAVEERSKFKKEFKELTETKDAARIAEWTTQVEAWENGSNDYNPFEASRHPATLASVRRALAEEDAAAIEANNANQFLHDKVTPSVMIIAALEIEEAQYRNNLRLRINTWREYQDLYMPAISRLRLQRTPPGIVQPEDMSLFLPSSLVNDASAPTYYVIRTIERRLRNAQAEDALDQLRRHLRARSHLYHVKRRDVRGQRYNTCSQTYIKNINDKISIDAARYRAAYTALSVLDPQNEHGWKRHLHLLNTEDIRSMTEPLSGESEGRRTLSWIWRTTGTLGEDVDKEEDLEAVRIEWCKARARAQRWTEECDLLKEEMRRVVAFFEWHADWWTQQARRDDWGEADRDINTKEHAEGRIAYALRQADIRTDMADRCKKSWGDVETYLALESD</sequence>
<dbReference type="CDD" id="cd19757">
    <property type="entry name" value="Bbox1"/>
    <property type="match status" value="1"/>
</dbReference>
<dbReference type="AlphaFoldDB" id="S8EAN7"/>
<evidence type="ECO:0000259" key="1">
    <source>
        <dbReference type="Pfam" id="PF18803"/>
    </source>
</evidence>
<evidence type="ECO:0000313" key="2">
    <source>
        <dbReference type="EMBL" id="EPT02067.1"/>
    </source>
</evidence>
<dbReference type="PANTHER" id="PTHR33096">
    <property type="entry name" value="CXC2 DOMAIN-CONTAINING PROTEIN"/>
    <property type="match status" value="1"/>
</dbReference>